<name>A0A839HIY2_9GAMM</name>
<accession>A0A839HIY2</accession>
<organism evidence="1 2">
    <name type="scientific">Thiospirillum jenense</name>
    <dbReference type="NCBI Taxonomy" id="1653858"/>
    <lineage>
        <taxon>Bacteria</taxon>
        <taxon>Pseudomonadati</taxon>
        <taxon>Pseudomonadota</taxon>
        <taxon>Gammaproteobacteria</taxon>
        <taxon>Chromatiales</taxon>
        <taxon>Chromatiaceae</taxon>
        <taxon>Thiospirillum</taxon>
    </lineage>
</organism>
<gene>
    <name evidence="1" type="ORF">HUK38_10315</name>
</gene>
<dbReference type="EMBL" id="JABVCQ010000022">
    <property type="protein sequence ID" value="MBB1126619.1"/>
    <property type="molecule type" value="Genomic_DNA"/>
</dbReference>
<dbReference type="AlphaFoldDB" id="A0A839HIY2"/>
<reference evidence="1 2" key="1">
    <citation type="journal article" date="2020" name="Arch. Microbiol.">
        <title>The genome sequence of the giant phototrophic gammaproteobacterium Thiospirillum jenense gives insight into its physiological properties and phylogenetic relationships.</title>
        <authorList>
            <person name="Imhoff J.F."/>
            <person name="Meyer T.E."/>
            <person name="Kyndt J.A."/>
        </authorList>
    </citation>
    <scope>NUCLEOTIDE SEQUENCE [LARGE SCALE GENOMIC DNA]</scope>
    <source>
        <strain evidence="1 2">DSM 216</strain>
    </source>
</reference>
<evidence type="ECO:0000313" key="1">
    <source>
        <dbReference type="EMBL" id="MBB1126619.1"/>
    </source>
</evidence>
<keyword evidence="2" id="KW-1185">Reference proteome</keyword>
<evidence type="ECO:0000313" key="2">
    <source>
        <dbReference type="Proteomes" id="UP000548632"/>
    </source>
</evidence>
<dbReference type="RefSeq" id="WP_182584246.1">
    <property type="nucleotide sequence ID" value="NZ_JABVCQ010000022.1"/>
</dbReference>
<dbReference type="Proteomes" id="UP000548632">
    <property type="component" value="Unassembled WGS sequence"/>
</dbReference>
<protein>
    <submittedName>
        <fullName evidence="1">Uncharacterized protein</fullName>
    </submittedName>
</protein>
<proteinExistence type="predicted"/>
<sequence>MNYLNVLSKTLAAAILMNNAVVLTVQADQSFRGKCLLEVNHTKYLNGTCNISMQSDGSFSIGTSENEPVTYFAMVDVTGKNIAEGFWNAEKGGGHAHDSLGNLSRKGACWQNQTAKVCAWK</sequence>
<comment type="caution">
    <text evidence="1">The sequence shown here is derived from an EMBL/GenBank/DDBJ whole genome shotgun (WGS) entry which is preliminary data.</text>
</comment>